<feature type="region of interest" description="Disordered" evidence="1">
    <location>
        <begin position="277"/>
        <end position="308"/>
    </location>
</feature>
<dbReference type="Proteomes" id="UP000450000">
    <property type="component" value="Unassembled WGS sequence"/>
</dbReference>
<organism evidence="3 4">
    <name type="scientific">Streptomyces kaniharaensis</name>
    <dbReference type="NCBI Taxonomy" id="212423"/>
    <lineage>
        <taxon>Bacteria</taxon>
        <taxon>Bacillati</taxon>
        <taxon>Actinomycetota</taxon>
        <taxon>Actinomycetes</taxon>
        <taxon>Kitasatosporales</taxon>
        <taxon>Streptomycetaceae</taxon>
        <taxon>Streptomyces</taxon>
    </lineage>
</organism>
<comment type="caution">
    <text evidence="3">The sequence shown here is derived from an EMBL/GenBank/DDBJ whole genome shotgun (WGS) entry which is preliminary data.</text>
</comment>
<reference evidence="3 4" key="1">
    <citation type="submission" date="2019-09" db="EMBL/GenBank/DDBJ databases">
        <title>Genome Sequences of Streptomyces kaniharaensis ATCC 21070.</title>
        <authorList>
            <person name="Zhu W."/>
            <person name="De Crecy-Lagard V."/>
            <person name="Richards N.G."/>
        </authorList>
    </citation>
    <scope>NUCLEOTIDE SEQUENCE [LARGE SCALE GENOMIC DNA]</scope>
    <source>
        <strain evidence="3 4">SF-557</strain>
    </source>
</reference>
<dbReference type="RefSeq" id="WP_153468232.1">
    <property type="nucleotide sequence ID" value="NZ_WBOF01000003.1"/>
</dbReference>
<name>A0A6N7KYX5_9ACTN</name>
<feature type="transmembrane region" description="Helical" evidence="2">
    <location>
        <begin position="521"/>
        <end position="543"/>
    </location>
</feature>
<sequence length="550" mass="57673">MQHLRSPRRRTATRAAERALAALGTLSLVSVGVLTGLAPQVGSASSHREAPLIAGDPKADNTDVYAFTSPDKPDTVTLVANWIPFEEPNGGPNFYPFATDARYNIKIDGKGDGKPDLTYTWQFTDHIRDDANQFLYNTGVVKSLDDTTLNFRQTYTLTVTDGGGTTKTLVKDAPVAPSNVGKASMPDYGALRQQALVQLPGGGQSFAGQAADPFFLDLRIFDLLYGGNLKETGHDTVAGYNVNTIALQVPKKDLALNGDPQHNPVIGVWSTTDRKGAVVGDKGGESKGGESGHDKGGEGKGGEAGFHQVSRLGNPLVNEAVVPLKFKDAFNALPPDQDHTVTPVVDKVKDPIVPKLIQSIYGIPAPAAPRNDLVEIFLTGVCKTCGPIQADLNSQLLNADVNKEKFTPAEELRLNMAVPPAAKPNRLGVLGQDLAGFPNGRRLNDDVVDIAIQALEGAAQTGKLVPALAAGDGVDKPFRQPGANFPYVALPNTAAVNQADSDNPSGGIGAGLGGTALAGRFPVVAATALGGGVLLAAAGILALRRRRAER</sequence>
<keyword evidence="2" id="KW-1133">Transmembrane helix</keyword>
<feature type="compositionally biased region" description="Basic and acidic residues" evidence="1">
    <location>
        <begin position="277"/>
        <end position="301"/>
    </location>
</feature>
<accession>A0A6N7KYX5</accession>
<protein>
    <submittedName>
        <fullName evidence="3">DUF4331 domain-containing protein</fullName>
    </submittedName>
</protein>
<dbReference type="EMBL" id="WBOF01000003">
    <property type="protein sequence ID" value="MQS16750.1"/>
    <property type="molecule type" value="Genomic_DNA"/>
</dbReference>
<keyword evidence="2" id="KW-0812">Transmembrane</keyword>
<dbReference type="OrthoDB" id="9791748at2"/>
<evidence type="ECO:0000256" key="1">
    <source>
        <dbReference type="SAM" id="MobiDB-lite"/>
    </source>
</evidence>
<keyword evidence="2" id="KW-0472">Membrane</keyword>
<dbReference type="AlphaFoldDB" id="A0A6N7KYX5"/>
<evidence type="ECO:0000313" key="4">
    <source>
        <dbReference type="Proteomes" id="UP000450000"/>
    </source>
</evidence>
<evidence type="ECO:0000256" key="2">
    <source>
        <dbReference type="SAM" id="Phobius"/>
    </source>
</evidence>
<gene>
    <name evidence="3" type="ORF">F7Q99_32320</name>
</gene>
<proteinExistence type="predicted"/>
<dbReference type="Pfam" id="PF14224">
    <property type="entry name" value="DUF4331"/>
    <property type="match status" value="1"/>
</dbReference>
<keyword evidence="4" id="KW-1185">Reference proteome</keyword>
<dbReference type="InterPro" id="IPR025566">
    <property type="entry name" value="DUF4331"/>
</dbReference>
<evidence type="ECO:0000313" key="3">
    <source>
        <dbReference type="EMBL" id="MQS16750.1"/>
    </source>
</evidence>